<evidence type="ECO:0000313" key="2">
    <source>
        <dbReference type="EMBL" id="KAJ8338806.1"/>
    </source>
</evidence>
<name>A0A9Q1IGL4_SYNKA</name>
<dbReference type="EMBL" id="JAINUF010000017">
    <property type="protein sequence ID" value="KAJ8338806.1"/>
    <property type="molecule type" value="Genomic_DNA"/>
</dbReference>
<dbReference type="Proteomes" id="UP001152622">
    <property type="component" value="Chromosome 17"/>
</dbReference>
<protein>
    <submittedName>
        <fullName evidence="2">Uncharacterized protein</fullName>
    </submittedName>
</protein>
<feature type="region of interest" description="Disordered" evidence="1">
    <location>
        <begin position="55"/>
        <end position="77"/>
    </location>
</feature>
<accession>A0A9Q1IGL4</accession>
<evidence type="ECO:0000313" key="3">
    <source>
        <dbReference type="Proteomes" id="UP001152622"/>
    </source>
</evidence>
<sequence>MVRSDACRELQLEGNESIAVGSEMARGVEESTQSQWYAEKGAALRLVSQGLAGEVPINQSQSEPRDLGKGKSERIPP</sequence>
<organism evidence="2 3">
    <name type="scientific">Synaphobranchus kaupii</name>
    <name type="common">Kaup's arrowtooth eel</name>
    <dbReference type="NCBI Taxonomy" id="118154"/>
    <lineage>
        <taxon>Eukaryota</taxon>
        <taxon>Metazoa</taxon>
        <taxon>Chordata</taxon>
        <taxon>Craniata</taxon>
        <taxon>Vertebrata</taxon>
        <taxon>Euteleostomi</taxon>
        <taxon>Actinopterygii</taxon>
        <taxon>Neopterygii</taxon>
        <taxon>Teleostei</taxon>
        <taxon>Anguilliformes</taxon>
        <taxon>Synaphobranchidae</taxon>
        <taxon>Synaphobranchus</taxon>
    </lineage>
</organism>
<evidence type="ECO:0000256" key="1">
    <source>
        <dbReference type="SAM" id="MobiDB-lite"/>
    </source>
</evidence>
<gene>
    <name evidence="2" type="ORF">SKAU_G00355920</name>
</gene>
<keyword evidence="3" id="KW-1185">Reference proteome</keyword>
<proteinExistence type="predicted"/>
<reference evidence="2" key="1">
    <citation type="journal article" date="2023" name="Science">
        <title>Genome structures resolve the early diversification of teleost fishes.</title>
        <authorList>
            <person name="Parey E."/>
            <person name="Louis A."/>
            <person name="Montfort J."/>
            <person name="Bouchez O."/>
            <person name="Roques C."/>
            <person name="Iampietro C."/>
            <person name="Lluch J."/>
            <person name="Castinel A."/>
            <person name="Donnadieu C."/>
            <person name="Desvignes T."/>
            <person name="Floi Bucao C."/>
            <person name="Jouanno E."/>
            <person name="Wen M."/>
            <person name="Mejri S."/>
            <person name="Dirks R."/>
            <person name="Jansen H."/>
            <person name="Henkel C."/>
            <person name="Chen W.J."/>
            <person name="Zahm M."/>
            <person name="Cabau C."/>
            <person name="Klopp C."/>
            <person name="Thompson A.W."/>
            <person name="Robinson-Rechavi M."/>
            <person name="Braasch I."/>
            <person name="Lecointre G."/>
            <person name="Bobe J."/>
            <person name="Postlethwait J.H."/>
            <person name="Berthelot C."/>
            <person name="Roest Crollius H."/>
            <person name="Guiguen Y."/>
        </authorList>
    </citation>
    <scope>NUCLEOTIDE SEQUENCE</scope>
    <source>
        <strain evidence="2">WJC10195</strain>
    </source>
</reference>
<feature type="compositionally biased region" description="Basic and acidic residues" evidence="1">
    <location>
        <begin position="63"/>
        <end position="77"/>
    </location>
</feature>
<comment type="caution">
    <text evidence="2">The sequence shown here is derived from an EMBL/GenBank/DDBJ whole genome shotgun (WGS) entry which is preliminary data.</text>
</comment>
<dbReference type="AlphaFoldDB" id="A0A9Q1IGL4"/>